<proteinExistence type="predicted"/>
<dbReference type="EMBL" id="QXED01000006">
    <property type="protein sequence ID" value="RIV20561.1"/>
    <property type="molecule type" value="Genomic_DNA"/>
</dbReference>
<accession>A0A418M491</accession>
<comment type="caution">
    <text evidence="1">The sequence shown here is derived from an EMBL/GenBank/DDBJ whole genome shotgun (WGS) entry which is preliminary data.</text>
</comment>
<organism evidence="1 2">
    <name type="scientific">Fibrisoma montanum</name>
    <dbReference type="NCBI Taxonomy" id="2305895"/>
    <lineage>
        <taxon>Bacteria</taxon>
        <taxon>Pseudomonadati</taxon>
        <taxon>Bacteroidota</taxon>
        <taxon>Cytophagia</taxon>
        <taxon>Cytophagales</taxon>
        <taxon>Spirosomataceae</taxon>
        <taxon>Fibrisoma</taxon>
    </lineage>
</organism>
<reference evidence="1 2" key="1">
    <citation type="submission" date="2018-08" db="EMBL/GenBank/DDBJ databases">
        <title>Fibrisoma montanum sp. nov., isolated from Danxia mountain soil.</title>
        <authorList>
            <person name="Huang Y."/>
        </authorList>
    </citation>
    <scope>NUCLEOTIDE SEQUENCE [LARGE SCALE GENOMIC DNA]</scope>
    <source>
        <strain evidence="1 2">HYT19</strain>
    </source>
</reference>
<keyword evidence="2" id="KW-1185">Reference proteome</keyword>
<evidence type="ECO:0000313" key="1">
    <source>
        <dbReference type="EMBL" id="RIV20561.1"/>
    </source>
</evidence>
<protein>
    <submittedName>
        <fullName evidence="1">Uncharacterized protein</fullName>
    </submittedName>
</protein>
<dbReference type="RefSeq" id="WP_119669729.1">
    <property type="nucleotide sequence ID" value="NZ_QXED01000006.1"/>
</dbReference>
<sequence length="78" mass="8999">MTTTIDTERAWLERIETSKIVGICLLDEDGRLVQRLDDDPALRDALAEYQTQRIRELVRSERPGRSTEPVTYPILEAL</sequence>
<evidence type="ECO:0000313" key="2">
    <source>
        <dbReference type="Proteomes" id="UP000283523"/>
    </source>
</evidence>
<name>A0A418M491_9BACT</name>
<dbReference type="AlphaFoldDB" id="A0A418M491"/>
<dbReference type="Proteomes" id="UP000283523">
    <property type="component" value="Unassembled WGS sequence"/>
</dbReference>
<dbReference type="OrthoDB" id="9970969at2"/>
<gene>
    <name evidence="1" type="ORF">DYU11_21185</name>
</gene>